<comment type="caution">
    <text evidence="2">The sequence shown here is derived from an EMBL/GenBank/DDBJ whole genome shotgun (WGS) entry which is preliminary data.</text>
</comment>
<reference evidence="2 3" key="1">
    <citation type="submission" date="2013-07" db="EMBL/GenBank/DDBJ databases">
        <authorList>
            <person name="Stoco P.H."/>
            <person name="Wagner G."/>
            <person name="Gerber A."/>
            <person name="Zaha A."/>
            <person name="Thompson C."/>
            <person name="Bartholomeu D.C."/>
            <person name="Luckemeyer D.D."/>
            <person name="Bahia D."/>
            <person name="Loreto E."/>
            <person name="Prestes E.B."/>
            <person name="Lima F.M."/>
            <person name="Rodrigues-Luiz G."/>
            <person name="Vallejo G.A."/>
            <person name="Filho J.F."/>
            <person name="Monteiro K.M."/>
            <person name="Tyler K.M."/>
            <person name="de Almeida L.G."/>
            <person name="Ortiz M.F."/>
            <person name="Siervo M.A."/>
            <person name="de Moraes M.H."/>
            <person name="Cunha O.L."/>
            <person name="Mendonca-Neto R."/>
            <person name="Silva R."/>
            <person name="Teixeira S.M."/>
            <person name="Murta S.M."/>
            <person name="Sincero T.C."/>
            <person name="Mendes T.A."/>
            <person name="Urmenyi T.P."/>
            <person name="Silva V.G."/>
            <person name="da Rocha W.D."/>
            <person name="Andersson B."/>
            <person name="Romanha A.J."/>
            <person name="Steindel M."/>
            <person name="de Vasconcelos A.T."/>
            <person name="Grisard E.C."/>
        </authorList>
    </citation>
    <scope>NUCLEOTIDE SEQUENCE [LARGE SCALE GENOMIC DNA]</scope>
    <source>
        <strain evidence="2 3">SC58</strain>
    </source>
</reference>
<dbReference type="AlphaFoldDB" id="A0A061IUQ6"/>
<feature type="region of interest" description="Disordered" evidence="1">
    <location>
        <begin position="1"/>
        <end position="30"/>
    </location>
</feature>
<evidence type="ECO:0000313" key="3">
    <source>
        <dbReference type="Proteomes" id="UP000031737"/>
    </source>
</evidence>
<keyword evidence="3" id="KW-1185">Reference proteome</keyword>
<organism evidence="2 3">
    <name type="scientific">Trypanosoma rangeli SC58</name>
    <dbReference type="NCBI Taxonomy" id="429131"/>
    <lineage>
        <taxon>Eukaryota</taxon>
        <taxon>Discoba</taxon>
        <taxon>Euglenozoa</taxon>
        <taxon>Kinetoplastea</taxon>
        <taxon>Metakinetoplastina</taxon>
        <taxon>Trypanosomatida</taxon>
        <taxon>Trypanosomatidae</taxon>
        <taxon>Trypanosoma</taxon>
        <taxon>Herpetosoma</taxon>
    </lineage>
</organism>
<gene>
    <name evidence="2" type="ORF">TRSC58_07668</name>
</gene>
<evidence type="ECO:0000256" key="1">
    <source>
        <dbReference type="SAM" id="MobiDB-lite"/>
    </source>
</evidence>
<sequence>MSLASGAGCQLKRQKKKRQEKTKEKNKAKTKNFKKVIKQRVCVCVCGKFAKSGRMFRQHTPLFSSLPFVLRSYAFFSW</sequence>
<protein>
    <submittedName>
        <fullName evidence="2">Uncharacterized protein</fullName>
    </submittedName>
</protein>
<name>A0A061IUQ6_TRYRA</name>
<dbReference type="Proteomes" id="UP000031737">
    <property type="component" value="Unassembled WGS sequence"/>
</dbReference>
<proteinExistence type="predicted"/>
<evidence type="ECO:0000313" key="2">
    <source>
        <dbReference type="EMBL" id="ESL04807.1"/>
    </source>
</evidence>
<accession>A0A061IUQ6</accession>
<dbReference type="VEuPathDB" id="TriTrypDB:TRSC58_07668"/>
<dbReference type="EMBL" id="AUPL01008605">
    <property type="protein sequence ID" value="ESL04807.1"/>
    <property type="molecule type" value="Genomic_DNA"/>
</dbReference>